<evidence type="ECO:0000259" key="1">
    <source>
        <dbReference type="PROSITE" id="PS50177"/>
    </source>
</evidence>
<dbReference type="EMBL" id="QZBU01000277">
    <property type="protein sequence ID" value="TIA68813.1"/>
    <property type="molecule type" value="Genomic_DNA"/>
</dbReference>
<name>A0A4V4LNK3_AURPU</name>
<gene>
    <name evidence="2" type="ORF">D6C83_01518</name>
</gene>
<evidence type="ECO:0000313" key="2">
    <source>
        <dbReference type="EMBL" id="TIA68813.1"/>
    </source>
</evidence>
<feature type="domain" description="NTF2" evidence="1">
    <location>
        <begin position="37"/>
        <end position="190"/>
    </location>
</feature>
<dbReference type="PANTHER" id="PTHR12612">
    <property type="entry name" value="NUCLEAR TRANSPORT FACTOR 2"/>
    <property type="match status" value="1"/>
</dbReference>
<dbReference type="InterPro" id="IPR045875">
    <property type="entry name" value="NTF2"/>
</dbReference>
<dbReference type="AlphaFoldDB" id="A0A4V4LNK3"/>
<dbReference type="InterPro" id="IPR018222">
    <property type="entry name" value="Nuclear_transport_factor_2_euk"/>
</dbReference>
<dbReference type="InterPro" id="IPR032710">
    <property type="entry name" value="NTF2-like_dom_sf"/>
</dbReference>
<dbReference type="Gene3D" id="3.10.450.50">
    <property type="match status" value="1"/>
</dbReference>
<dbReference type="Proteomes" id="UP000304947">
    <property type="component" value="Unassembled WGS sequence"/>
</dbReference>
<sequence>MGVRQSFDHRLSIQTLTSNTMATKLGEDDFTRVSAHAAETVTDAYYVALASARGTLASYYVPKAVLPSGKLLPQISYNGTVISDPEEFANLYLTQMPFTYFEIQSINAHVLNPALAPLDQTASKKEQVANMSILVQVSGYVRLIERKEGPMRAFSDTLILVPNKEEAGAKGKDKTGEGKSWLIQNQNFRFVV</sequence>
<dbReference type="PROSITE" id="PS50177">
    <property type="entry name" value="NTF2_DOMAIN"/>
    <property type="match status" value="1"/>
</dbReference>
<accession>A0A4V4LNK3</accession>
<reference evidence="2 3" key="1">
    <citation type="submission" date="2018-10" db="EMBL/GenBank/DDBJ databases">
        <title>Fifty Aureobasidium pullulans genomes reveal a recombining polyextremotolerant generalist.</title>
        <authorList>
            <person name="Gostincar C."/>
            <person name="Turk M."/>
            <person name="Zajc J."/>
            <person name="Gunde-Cimerman N."/>
        </authorList>
    </citation>
    <scope>NUCLEOTIDE SEQUENCE [LARGE SCALE GENOMIC DNA]</scope>
    <source>
        <strain evidence="2 3">EXF-3380</strain>
    </source>
</reference>
<dbReference type="GO" id="GO:0006913">
    <property type="term" value="P:nucleocytoplasmic transport"/>
    <property type="evidence" value="ECO:0007669"/>
    <property type="project" value="InterPro"/>
</dbReference>
<proteinExistence type="predicted"/>
<protein>
    <recommendedName>
        <fullName evidence="1">NTF2 domain-containing protein</fullName>
    </recommendedName>
</protein>
<organism evidence="2 3">
    <name type="scientific">Aureobasidium pullulans</name>
    <name type="common">Black yeast</name>
    <name type="synonym">Pullularia pullulans</name>
    <dbReference type="NCBI Taxonomy" id="5580"/>
    <lineage>
        <taxon>Eukaryota</taxon>
        <taxon>Fungi</taxon>
        <taxon>Dikarya</taxon>
        <taxon>Ascomycota</taxon>
        <taxon>Pezizomycotina</taxon>
        <taxon>Dothideomycetes</taxon>
        <taxon>Dothideomycetidae</taxon>
        <taxon>Dothideales</taxon>
        <taxon>Saccotheciaceae</taxon>
        <taxon>Aureobasidium</taxon>
    </lineage>
</organism>
<evidence type="ECO:0000313" key="3">
    <source>
        <dbReference type="Proteomes" id="UP000304947"/>
    </source>
</evidence>
<dbReference type="SUPFAM" id="SSF54427">
    <property type="entry name" value="NTF2-like"/>
    <property type="match status" value="1"/>
</dbReference>
<comment type="caution">
    <text evidence="2">The sequence shown here is derived from an EMBL/GenBank/DDBJ whole genome shotgun (WGS) entry which is preliminary data.</text>
</comment>